<feature type="compositionally biased region" description="Polar residues" evidence="4">
    <location>
        <begin position="1080"/>
        <end position="1099"/>
    </location>
</feature>
<evidence type="ECO:0000259" key="6">
    <source>
        <dbReference type="Pfam" id="PF11502"/>
    </source>
</evidence>
<feature type="compositionally biased region" description="Polar residues" evidence="4">
    <location>
        <begin position="149"/>
        <end position="174"/>
    </location>
</feature>
<dbReference type="GO" id="GO:0035914">
    <property type="term" value="P:skeletal muscle cell differentiation"/>
    <property type="evidence" value="ECO:0007669"/>
    <property type="project" value="Ensembl"/>
</dbReference>
<dbReference type="CTD" id="283149"/>
<organism evidence="7 8">
    <name type="scientific">Rhinolophus ferrumequinum</name>
    <name type="common">Greater horseshoe bat</name>
    <dbReference type="NCBI Taxonomy" id="59479"/>
    <lineage>
        <taxon>Eukaryota</taxon>
        <taxon>Metazoa</taxon>
        <taxon>Chordata</taxon>
        <taxon>Craniata</taxon>
        <taxon>Vertebrata</taxon>
        <taxon>Euteleostomi</taxon>
        <taxon>Mammalia</taxon>
        <taxon>Eutheria</taxon>
        <taxon>Laurasiatheria</taxon>
        <taxon>Chiroptera</taxon>
        <taxon>Yinpterochiroptera</taxon>
        <taxon>Rhinolophoidea</taxon>
        <taxon>Rhinolophidae</taxon>
        <taxon>Rhinolophinae</taxon>
        <taxon>Rhinolophus</taxon>
    </lineage>
</organism>
<keyword evidence="8" id="KW-1185">Reference proteome</keyword>
<reference evidence="7" key="5">
    <citation type="submission" date="2025-09" db="UniProtKB">
        <authorList>
            <consortium name="Ensembl"/>
        </authorList>
    </citation>
    <scope>IDENTIFICATION</scope>
</reference>
<accession>A0A671FGX4</accession>
<reference evidence="8" key="3">
    <citation type="submission" date="2018-12" db="EMBL/GenBank/DDBJ databases">
        <title>G10K-VGP greater horseshoe bat female genome, primary haplotype.</title>
        <authorList>
            <person name="Teeling E."/>
            <person name="Myers G."/>
            <person name="Vernes S."/>
            <person name="Pippel M."/>
            <person name="Winkler S."/>
            <person name="Fedrigo O."/>
            <person name="Rhie A."/>
            <person name="Koren S."/>
            <person name="Phillippy A."/>
            <person name="Lewin H."/>
            <person name="Damas J."/>
            <person name="Howe K."/>
            <person name="Mountcastle J."/>
            <person name="Jarvis E.D."/>
        </authorList>
    </citation>
    <scope>NUCLEOTIDE SEQUENCE [LARGE SCALE GENOMIC DNA]</scope>
</reference>
<feature type="compositionally biased region" description="Low complexity" evidence="4">
    <location>
        <begin position="1145"/>
        <end position="1159"/>
    </location>
</feature>
<dbReference type="GO" id="GO:0035019">
    <property type="term" value="P:somatic stem cell population maintenance"/>
    <property type="evidence" value="ECO:0007669"/>
    <property type="project" value="Ensembl"/>
</dbReference>
<evidence type="ECO:0000313" key="8">
    <source>
        <dbReference type="Proteomes" id="UP000472240"/>
    </source>
</evidence>
<reference evidence="7" key="4">
    <citation type="submission" date="2025-08" db="UniProtKB">
        <authorList>
            <consortium name="Ensembl"/>
        </authorList>
    </citation>
    <scope>IDENTIFICATION</scope>
</reference>
<reference evidence="7 8" key="2">
    <citation type="journal article" date="2018" name="Annu Rev Anim Biosci">
        <title>Bat Biology, Genomes, and the Bat1K Project: To Generate Chromosome-Level Genomes for All Living Bat Species.</title>
        <authorList>
            <person name="Teeling E.C."/>
            <person name="Vernes S.C."/>
            <person name="Davalos L.M."/>
            <person name="Ray D.A."/>
            <person name="Gilbert M.T.P."/>
            <person name="Myers E."/>
        </authorList>
    </citation>
    <scope>NUCLEOTIDE SEQUENCE</scope>
</reference>
<dbReference type="GO" id="GO:0008013">
    <property type="term" value="F:beta-catenin binding"/>
    <property type="evidence" value="ECO:0007669"/>
    <property type="project" value="Ensembl"/>
</dbReference>
<dbReference type="GO" id="GO:0060070">
    <property type="term" value="P:canonical Wnt signaling pathway"/>
    <property type="evidence" value="ECO:0007669"/>
    <property type="project" value="Ensembl"/>
</dbReference>
<dbReference type="GO" id="GO:1990907">
    <property type="term" value="C:beta-catenin-TCF complex"/>
    <property type="evidence" value="ECO:0007669"/>
    <property type="project" value="Ensembl"/>
</dbReference>
<dbReference type="GO" id="GO:0003713">
    <property type="term" value="F:transcription coactivator activity"/>
    <property type="evidence" value="ECO:0007669"/>
    <property type="project" value="InterPro"/>
</dbReference>
<feature type="compositionally biased region" description="Pro residues" evidence="4">
    <location>
        <begin position="403"/>
        <end position="427"/>
    </location>
</feature>
<feature type="region of interest" description="Disordered" evidence="4">
    <location>
        <begin position="374"/>
        <end position="602"/>
    </location>
</feature>
<feature type="region of interest" description="Disordered" evidence="4">
    <location>
        <begin position="1220"/>
        <end position="1384"/>
    </location>
</feature>
<evidence type="ECO:0000256" key="1">
    <source>
        <dbReference type="ARBA" id="ARBA00004123"/>
    </source>
</evidence>
<feature type="region of interest" description="Disordered" evidence="4">
    <location>
        <begin position="998"/>
        <end position="1188"/>
    </location>
</feature>
<feature type="compositionally biased region" description="Low complexity" evidence="4">
    <location>
        <begin position="453"/>
        <end position="465"/>
    </location>
</feature>
<dbReference type="PANTHER" id="PTHR15185:SF3">
    <property type="entry name" value="B-CELL CLL_LYMPHOMA 9-LIKE PROTEIN"/>
    <property type="match status" value="1"/>
</dbReference>
<sequence length="1602" mass="167803">MAVLWPGLSLFICSMSRHACSLAALRQPVCLRAAGCFRGSWLGPAPPAPSSTPPPGRRGRACRFLGSVRVFVSRSTCELPCSSTEYLAGPWARTGAVAPLCVGAMRILANKTRLPHPRRREAPGSPPLSPRGHCPPAPAKPMHPENKLTNHGKTGNGGAQSQHQNVNQGPTCNLGSKGVGAGNHGAKANQISPSNSNLKNTQAGVPPFSSLKGKVKRERSVSVDSGEQRESGTPSLDSEAKEVAPRSKRRCVLERKQPYSGDEWCSGPDSEEEDKPIGAAHNCNVADPAMAAPQLGPGQAAQLPLSESSAPGPPHGPQPGLRPDAPGGGGGGVPGKTSSQFVYVFTTHLANTAAEAVLQGRADSILAYHQQNVPRAKLDQAPKMPPTPEPLPLSTPSAGTPQAQPPSLPPPPPPAPGSVPPALPSEGPPEDTNQDLTPNSVGAASTGGGTGGTHPNTPTAATNNNPLPPGGDPSSAPGPALLGEAAPTGNGQRSLLGSEGLSKEQLEHRERSLQTLRDIERLLLRSGETEPFLKGPPGGAGEGGPPAQAPSAPQQPPTAPPSGLKKYEEPLQSMISQTQSLGGPPLEHEVPGHPPGGDMGQQMNMMMQRLGQDSLTPEQVAWRKLQEEYYEEKRRKEEQIGLHGGRPLQDMMGMGGMMVRGPPPPYHSKPGDQWPPGMGAQLRGPMDVQDPMQLRGGPPFPGPRFPGNQMQRVPGFGGMQGMPMEVPVNAMQRPVRPGMGWTEDLPPIGGPSNFAQNAVPYPGGQSEAERFMTPRVREELLRHQLLEKRSLGMQRPLGMAGGSGLGQGVEMERMMQAHRQMDPAMFPGQMAGGEGLAGTPMGLEFGGGRGLLSPTMGQSALREVDAPLGPGNLNMNMNVNMNMNMNLNVQMTPQQQMLMSQKMRSPGDMMGPQGLGPEDMARVRAQNSSGMMSGPQKMLMPSQFPTQGQQGFSGGQGPYQALPQDMGNTQDMFSPDQSSMPLGNVGTTRLSHMPLPAASNPPGSVHSAPNRGLGRRPSDLTISINQMASPGMGHLKSPTLSQVHSPLVTSPTANLKSPQTPSQMVPLPSANPSGPLKSPQVLSSSLSVRSPTGSPSRLKSPSMAVPSPGWVASPKTAMPSPGVPQNKQPPLNMNSSTTLGNMEQGALPPSGPRSSSSAPPANPPSGLMNPSLPFTSSPDPTPSQNPLSLMMSQMSKYAMPSSTPLYHNAIKTIATSEDELLPDRPLLPPPPPPQGSGPGISNNQPNQMHLNSAAAQSPMGMNLPGQQPLSHEPPPTMLPSPTPLGSNIPLHPNAQGTGGPPQNSMMMAPGGPDSLNAPCGAVPSSSQMMPFPPRLQQPHGAMAPSGGGGGGPGLQPHYPSGMPLPPEDLPSQPPGPMPPQQHLMGKGMAGRMGDAYPPGVLPGVASVLNDPELSEVIRPTPTGIPEFDLSRIIPSEKPSSTLQYFPKSENQPPKAQPPNLHLMNLQNMMAEQTPSRPSNLPGQQGIQRGLNMSMCHPGQMSLLGRTGAPPQQGMVPHGLHQGVMSPPQGLMTQQNFMLMKQRGVGGEVYSQPPHMLSPQGPLMGPPPQQNLMVSHPLRQRSVSLDSQMGYLPAPGSMANLPF</sequence>
<proteinExistence type="inferred from homology"/>
<dbReference type="RefSeq" id="XP_032974864.1">
    <property type="nucleotide sequence ID" value="XM_033118973.1"/>
</dbReference>
<evidence type="ECO:0000256" key="2">
    <source>
        <dbReference type="ARBA" id="ARBA00009200"/>
    </source>
</evidence>
<keyword evidence="5" id="KW-0732">Signal</keyword>
<dbReference type="Gene3D" id="3.30.40.10">
    <property type="entry name" value="Zinc/RING finger domain, C3HC4 (zinc finger)"/>
    <property type="match status" value="1"/>
</dbReference>
<keyword evidence="3" id="KW-0539">Nucleus</keyword>
<dbReference type="GO" id="GO:0001650">
    <property type="term" value="C:fibrillar center"/>
    <property type="evidence" value="ECO:0007669"/>
    <property type="project" value="Ensembl"/>
</dbReference>
<protein>
    <submittedName>
        <fullName evidence="7">BCL9 like</fullName>
    </submittedName>
</protein>
<feature type="compositionally biased region" description="Pro residues" evidence="4">
    <location>
        <begin position="383"/>
        <end position="393"/>
    </location>
</feature>
<dbReference type="GO" id="GO:0006366">
    <property type="term" value="P:transcription by RNA polymerase II"/>
    <property type="evidence" value="ECO:0007669"/>
    <property type="project" value="Ensembl"/>
</dbReference>
<dbReference type="GO" id="GO:0045445">
    <property type="term" value="P:myoblast differentiation"/>
    <property type="evidence" value="ECO:0007669"/>
    <property type="project" value="Ensembl"/>
</dbReference>
<feature type="compositionally biased region" description="Basic and acidic residues" evidence="4">
    <location>
        <begin position="218"/>
        <end position="230"/>
    </location>
</feature>
<feature type="compositionally biased region" description="Polar residues" evidence="4">
    <location>
        <begin position="1239"/>
        <end position="1255"/>
    </location>
</feature>
<feature type="compositionally biased region" description="Polar residues" evidence="4">
    <location>
        <begin position="1123"/>
        <end position="1141"/>
    </location>
</feature>
<dbReference type="GeneTree" id="ENSGT00730000110915"/>
<feature type="compositionally biased region" description="Polar residues" evidence="4">
    <location>
        <begin position="189"/>
        <end position="203"/>
    </location>
</feature>
<dbReference type="KEGG" id="rfq:117029797"/>
<dbReference type="Proteomes" id="UP000472240">
    <property type="component" value="Chromosome 11"/>
</dbReference>
<dbReference type="GO" id="GO:0045944">
    <property type="term" value="P:positive regulation of transcription by RNA polymerase II"/>
    <property type="evidence" value="ECO:0007669"/>
    <property type="project" value="Ensembl"/>
</dbReference>
<feature type="compositionally biased region" description="Basic and acidic residues" evidence="4">
    <location>
        <begin position="501"/>
        <end position="523"/>
    </location>
</feature>
<dbReference type="GO" id="GO:0030512">
    <property type="term" value="P:negative regulation of transforming growth factor beta receptor signaling pathway"/>
    <property type="evidence" value="ECO:0007669"/>
    <property type="project" value="Ensembl"/>
</dbReference>
<comment type="similarity">
    <text evidence="2">Belongs to the BCL9 family.</text>
</comment>
<dbReference type="PANTHER" id="PTHR15185">
    <property type="entry name" value="BCL9"/>
    <property type="match status" value="1"/>
</dbReference>
<dbReference type="OrthoDB" id="7668649at2759"/>
<name>A0A671FGX4_RHIFE</name>
<dbReference type="Pfam" id="PF11502">
    <property type="entry name" value="BCL9"/>
    <property type="match status" value="1"/>
</dbReference>
<reference evidence="7 8" key="1">
    <citation type="journal article" date="2015" name="Annu Rev Anim Biosci">
        <title>The Genome 10K Project: a way forward.</title>
        <authorList>
            <person name="Koepfli K.P."/>
            <person name="Paten B."/>
            <person name="O'Brien S.J."/>
            <person name="Koepfli K.P."/>
            <person name="Paten B."/>
            <person name="Antunes A."/>
            <person name="Belov K."/>
            <person name="Bustamante C."/>
            <person name="Castoe T.A."/>
            <person name="Clawson H."/>
            <person name="Crawford A.J."/>
            <person name="Diekhans M."/>
            <person name="Distel D."/>
            <person name="Durbin R."/>
            <person name="Earl D."/>
            <person name="Fujita M.K."/>
            <person name="Gamble T."/>
            <person name="Georges A."/>
            <person name="Gemmell N."/>
            <person name="Gilbert M.T."/>
            <person name="Graves J.M."/>
            <person name="Green R.E."/>
            <person name="Hickey G."/>
            <person name="Jarvis E.D."/>
            <person name="Johnson W."/>
            <person name="Komissarov A."/>
            <person name="Korf I."/>
            <person name="Kuhn R."/>
            <person name="Larkin D.M."/>
            <person name="Lewin H."/>
            <person name="Lopez J.V."/>
            <person name="Ma J."/>
            <person name="Marques-Bonet T."/>
            <person name="Miller W."/>
            <person name="Murphy R."/>
            <person name="Pevzner P."/>
            <person name="Shapiro B."/>
            <person name="Steiner C."/>
            <person name="Tamazian G."/>
            <person name="Venkatesh B."/>
            <person name="Wang J."/>
            <person name="Wayne R."/>
            <person name="Wiley E."/>
            <person name="Yang H."/>
            <person name="Zhang G."/>
            <person name="Haussler D."/>
            <person name="Ryder O."/>
            <person name="O'Brien S.J."/>
        </authorList>
    </citation>
    <scope>NUCLEOTIDE SEQUENCE</scope>
</reference>
<comment type="subcellular location">
    <subcellularLocation>
        <location evidence="1">Nucleus</location>
    </subcellularLocation>
</comment>
<feature type="compositionally biased region" description="Pro residues" evidence="4">
    <location>
        <begin position="1225"/>
        <end position="1235"/>
    </location>
</feature>
<dbReference type="GO" id="GO:0005654">
    <property type="term" value="C:nucleoplasm"/>
    <property type="evidence" value="ECO:0007669"/>
    <property type="project" value="Ensembl"/>
</dbReference>
<feature type="compositionally biased region" description="Pro residues" evidence="4">
    <location>
        <begin position="1362"/>
        <end position="1379"/>
    </location>
</feature>
<dbReference type="InParanoid" id="A0A671FGX4"/>
<dbReference type="InterPro" id="IPR015668">
    <property type="entry name" value="Bcl-9/Bcl-9l"/>
</dbReference>
<gene>
    <name evidence="7" type="primary">BCL9L</name>
</gene>
<feature type="compositionally biased region" description="Polar residues" evidence="4">
    <location>
        <begin position="1038"/>
        <end position="1063"/>
    </location>
</feature>
<dbReference type="GO" id="GO:0022604">
    <property type="term" value="P:regulation of cell morphogenesis"/>
    <property type="evidence" value="ECO:0007669"/>
    <property type="project" value="Ensembl"/>
</dbReference>
<dbReference type="OMA" id="NMMAEQP"/>
<feature type="compositionally biased region" description="Polar residues" evidence="4">
    <location>
        <begin position="1172"/>
        <end position="1188"/>
    </location>
</feature>
<feature type="compositionally biased region" description="Low complexity" evidence="4">
    <location>
        <begin position="291"/>
        <end position="305"/>
    </location>
</feature>
<feature type="compositionally biased region" description="Pro residues" evidence="4">
    <location>
        <begin position="1271"/>
        <end position="1282"/>
    </location>
</feature>
<evidence type="ECO:0000256" key="4">
    <source>
        <dbReference type="SAM" id="MobiDB-lite"/>
    </source>
</evidence>
<evidence type="ECO:0000313" key="7">
    <source>
        <dbReference type="Ensembl" id="ENSRFEP00010021673.1"/>
    </source>
</evidence>
<dbReference type="InterPro" id="IPR013083">
    <property type="entry name" value="Znf_RING/FYVE/PHD"/>
</dbReference>
<feature type="compositionally biased region" description="Pro residues" evidence="4">
    <location>
        <begin position="124"/>
        <end position="141"/>
    </location>
</feature>
<dbReference type="Ensembl" id="ENSRFET00010023591.1">
    <property type="protein sequence ID" value="ENSRFEP00010021673.1"/>
    <property type="gene ID" value="ENSRFEG00010014516.1"/>
</dbReference>
<feature type="region of interest" description="Disordered" evidence="4">
    <location>
        <begin position="112"/>
        <end position="338"/>
    </location>
</feature>
<feature type="compositionally biased region" description="Basic and acidic residues" evidence="4">
    <location>
        <begin position="238"/>
        <end position="257"/>
    </location>
</feature>
<feature type="chain" id="PRO_5025687375" evidence="5">
    <location>
        <begin position="22"/>
        <end position="1602"/>
    </location>
</feature>
<dbReference type="GeneID" id="117029797"/>
<evidence type="ECO:0000256" key="5">
    <source>
        <dbReference type="SAM" id="SignalP"/>
    </source>
</evidence>
<feature type="compositionally biased region" description="Low complexity" evidence="4">
    <location>
        <begin position="472"/>
        <end position="487"/>
    </location>
</feature>
<evidence type="ECO:0000256" key="3">
    <source>
        <dbReference type="ARBA" id="ARBA00023242"/>
    </source>
</evidence>
<dbReference type="InterPro" id="IPR024670">
    <property type="entry name" value="BCL9_beta-catenin-bd_dom"/>
</dbReference>
<dbReference type="FunCoup" id="A0A671FGX4">
    <property type="interactions" value="1229"/>
</dbReference>
<feature type="domain" description="B-cell lymphoma 9 beta-catenin binding" evidence="6">
    <location>
        <begin position="500"/>
        <end position="534"/>
    </location>
</feature>
<dbReference type="GO" id="GO:0010718">
    <property type="term" value="P:positive regulation of epithelial to mesenchymal transition"/>
    <property type="evidence" value="ECO:0007669"/>
    <property type="project" value="Ensembl"/>
</dbReference>
<feature type="signal peptide" evidence="5">
    <location>
        <begin position="1"/>
        <end position="21"/>
    </location>
</feature>